<dbReference type="InterPro" id="IPR043426">
    <property type="entry name" value="MltB-like"/>
</dbReference>
<dbReference type="EMBL" id="CP019688">
    <property type="protein sequence ID" value="AQQ15804.1"/>
    <property type="molecule type" value="Genomic_DNA"/>
</dbReference>
<dbReference type="AlphaFoldDB" id="A0A1Q2HY93"/>
<dbReference type="KEGG" id="cgv:CGLAU_09265"/>
<dbReference type="OrthoDB" id="9796191at2"/>
<keyword evidence="3" id="KW-1185">Reference proteome</keyword>
<dbReference type="RefSeq" id="WP_095660438.1">
    <property type="nucleotide sequence ID" value="NZ_CP019688.1"/>
</dbReference>
<reference evidence="2 3" key="1">
    <citation type="submission" date="2016-12" db="EMBL/GenBank/DDBJ databases">
        <authorList>
            <person name="Song W.-J."/>
            <person name="Kurnit D.M."/>
        </authorList>
    </citation>
    <scope>NUCLEOTIDE SEQUENCE [LARGE SCALE GENOMIC DNA]</scope>
    <source>
        <strain evidence="2 3">DSM 30827</strain>
    </source>
</reference>
<sequence precursor="true">MTTRGMRAARGCGCAGLLAVTLAIVLVAALVAWLASFTDIPAPGPQREPVPTTMPPEAAEAPPLIDVHAPGRTADNLAEWAAPIADATRISPQAVRAYGNAQLIAQEAWPNCHLSWNTIAGIGWVETRHGTYTGRSFDSARLNEGGYPEPSIIGPALDGTGSFAHIPDTDGGRLDGDTEFDRALGPLQFIPETWVRYGRDADGDGVPNPQQIDDAALTAANYLCAHDRDLATEEGWRSAIFSYNQSEDYLKKVRDAAANYALNQPAHR</sequence>
<proteinExistence type="predicted"/>
<accession>A0A1Q2HY93</accession>
<dbReference type="CDD" id="cd13399">
    <property type="entry name" value="Slt35-like"/>
    <property type="match status" value="1"/>
</dbReference>
<dbReference type="InterPro" id="IPR031304">
    <property type="entry name" value="SLT_2"/>
</dbReference>
<evidence type="ECO:0000313" key="3">
    <source>
        <dbReference type="Proteomes" id="UP000217209"/>
    </source>
</evidence>
<protein>
    <recommendedName>
        <fullName evidence="1">Transglycosylase SLT domain-containing protein</fullName>
    </recommendedName>
</protein>
<feature type="domain" description="Transglycosylase SLT" evidence="1">
    <location>
        <begin position="183"/>
        <end position="227"/>
    </location>
</feature>
<evidence type="ECO:0000259" key="1">
    <source>
        <dbReference type="Pfam" id="PF13406"/>
    </source>
</evidence>
<dbReference type="Gene3D" id="1.10.530.10">
    <property type="match status" value="1"/>
</dbReference>
<dbReference type="InterPro" id="IPR023346">
    <property type="entry name" value="Lysozyme-like_dom_sf"/>
</dbReference>
<name>A0A1Q2HY93_9CORY</name>
<dbReference type="Pfam" id="PF13406">
    <property type="entry name" value="SLT_2"/>
    <property type="match status" value="1"/>
</dbReference>
<evidence type="ECO:0000313" key="2">
    <source>
        <dbReference type="EMBL" id="AQQ15804.1"/>
    </source>
</evidence>
<dbReference type="Proteomes" id="UP000217209">
    <property type="component" value="Chromosome"/>
</dbReference>
<dbReference type="SUPFAM" id="SSF53955">
    <property type="entry name" value="Lysozyme-like"/>
    <property type="match status" value="1"/>
</dbReference>
<dbReference type="PANTHER" id="PTHR30163">
    <property type="entry name" value="MEMBRANE-BOUND LYTIC MUREIN TRANSGLYCOSYLASE B"/>
    <property type="match status" value="1"/>
</dbReference>
<organism evidence="2 3">
    <name type="scientific">Corynebacterium glaucum</name>
    <dbReference type="NCBI Taxonomy" id="187491"/>
    <lineage>
        <taxon>Bacteria</taxon>
        <taxon>Bacillati</taxon>
        <taxon>Actinomycetota</taxon>
        <taxon>Actinomycetes</taxon>
        <taxon>Mycobacteriales</taxon>
        <taxon>Corynebacteriaceae</taxon>
        <taxon>Corynebacterium</taxon>
    </lineage>
</organism>
<dbReference type="PANTHER" id="PTHR30163:SF8">
    <property type="entry name" value="LYTIC MUREIN TRANSGLYCOSYLASE"/>
    <property type="match status" value="1"/>
</dbReference>
<gene>
    <name evidence="2" type="ORF">CGLAU_09265</name>
</gene>
<dbReference type="GO" id="GO:0009253">
    <property type="term" value="P:peptidoglycan catabolic process"/>
    <property type="evidence" value="ECO:0007669"/>
    <property type="project" value="TreeGrafter"/>
</dbReference>
<dbReference type="GO" id="GO:0008933">
    <property type="term" value="F:peptidoglycan lytic transglycosylase activity"/>
    <property type="evidence" value="ECO:0007669"/>
    <property type="project" value="TreeGrafter"/>
</dbReference>